<keyword evidence="1" id="KW-0812">Transmembrane</keyword>
<protein>
    <recommendedName>
        <fullName evidence="4">G-protein coupled receptors family 1 profile domain-containing protein</fullName>
    </recommendedName>
</protein>
<gene>
    <name evidence="2" type="ORF">CLO192961_LOCUS451964</name>
</gene>
<keyword evidence="3" id="KW-1185">Reference proteome</keyword>
<name>A0ABY6UZA3_BIOOC</name>
<proteinExistence type="predicted"/>
<feature type="transmembrane region" description="Helical" evidence="1">
    <location>
        <begin position="155"/>
        <end position="175"/>
    </location>
</feature>
<accession>A0ABY6UZA3</accession>
<keyword evidence="1" id="KW-0472">Membrane</keyword>
<reference evidence="2 3" key="1">
    <citation type="submission" date="2019-06" db="EMBL/GenBank/DDBJ databases">
        <authorList>
            <person name="Broberg M."/>
        </authorList>
    </citation>
    <scope>NUCLEOTIDE SEQUENCE [LARGE SCALE GENOMIC DNA]</scope>
</reference>
<comment type="caution">
    <text evidence="2">The sequence shown here is derived from an EMBL/GenBank/DDBJ whole genome shotgun (WGS) entry which is preliminary data.</text>
</comment>
<feature type="transmembrane region" description="Helical" evidence="1">
    <location>
        <begin position="112"/>
        <end position="134"/>
    </location>
</feature>
<evidence type="ECO:0000256" key="1">
    <source>
        <dbReference type="SAM" id="Phobius"/>
    </source>
</evidence>
<dbReference type="Proteomes" id="UP000766486">
    <property type="component" value="Unassembled WGS sequence"/>
</dbReference>
<sequence>MQEIFVAALPGEPEATGDPLLHTVRSIDSSSLCYGLGATLLAFFAFLGTASLLIRFAACIFCRKGKVLAQDVVGLLASVPFCVMLWCGYEQLNAGVLLTRQSDIGRDALARLFFLSFIASMMFYTMCILAKSAILFDWARGLFYRGASPAASRTCYILIVLIPSYFPSIITFLCVRRRPTNEIWVPWIPVSRTSSAPVAFTTVGVGCAVGQVQAMHRDRNLRADNRSNIISEIYLWELAEYVIVLIIFCLPTVQVLVQALVDSIMHRRRRNQIKALGNVVNIILDPEAIPMERLRAANATRNTDGSPLEPTEDKMDSWFGKTLSVIQE</sequence>
<feature type="transmembrane region" description="Helical" evidence="1">
    <location>
        <begin position="34"/>
        <end position="60"/>
    </location>
</feature>
<evidence type="ECO:0000313" key="3">
    <source>
        <dbReference type="Proteomes" id="UP000766486"/>
    </source>
</evidence>
<evidence type="ECO:0000313" key="2">
    <source>
        <dbReference type="EMBL" id="VUC36779.1"/>
    </source>
</evidence>
<keyword evidence="1" id="KW-1133">Transmembrane helix</keyword>
<feature type="transmembrane region" description="Helical" evidence="1">
    <location>
        <begin position="241"/>
        <end position="261"/>
    </location>
</feature>
<evidence type="ECO:0008006" key="4">
    <source>
        <dbReference type="Google" id="ProtNLM"/>
    </source>
</evidence>
<feature type="transmembrane region" description="Helical" evidence="1">
    <location>
        <begin position="72"/>
        <end position="92"/>
    </location>
</feature>
<organism evidence="2 3">
    <name type="scientific">Bionectria ochroleuca</name>
    <name type="common">Gliocladium roseum</name>
    <dbReference type="NCBI Taxonomy" id="29856"/>
    <lineage>
        <taxon>Eukaryota</taxon>
        <taxon>Fungi</taxon>
        <taxon>Dikarya</taxon>
        <taxon>Ascomycota</taxon>
        <taxon>Pezizomycotina</taxon>
        <taxon>Sordariomycetes</taxon>
        <taxon>Hypocreomycetidae</taxon>
        <taxon>Hypocreales</taxon>
        <taxon>Bionectriaceae</taxon>
        <taxon>Clonostachys</taxon>
    </lineage>
</organism>
<dbReference type="EMBL" id="CABFNS010000933">
    <property type="protein sequence ID" value="VUC36779.1"/>
    <property type="molecule type" value="Genomic_DNA"/>
</dbReference>